<accession>A0A8H4ENM2</accession>
<protein>
    <submittedName>
        <fullName evidence="1">Uncharacterized protein</fullName>
    </submittedName>
</protein>
<sequence length="114" mass="12798">MLAYSHKAIGSPKNTVLRPLQTRHSFDIRNEQPGFSKDTVILPKSVGVTKLGLEDMRTLSEAPYKTSALQLFQKPMFDNQQDGYDSQLQIVHSKFFELSDSSSQSESDSMDANN</sequence>
<evidence type="ECO:0000313" key="2">
    <source>
        <dbReference type="Proteomes" id="UP000439903"/>
    </source>
</evidence>
<dbReference type="EMBL" id="WTPW01000315">
    <property type="protein sequence ID" value="KAF0523990.1"/>
    <property type="molecule type" value="Genomic_DNA"/>
</dbReference>
<name>A0A8H4ENM2_GIGMA</name>
<reference evidence="1 2" key="1">
    <citation type="journal article" date="2019" name="Environ. Microbiol.">
        <title>At the nexus of three kingdoms: the genome of the mycorrhizal fungus Gigaspora margarita provides insights into plant, endobacterial and fungal interactions.</title>
        <authorList>
            <person name="Venice F."/>
            <person name="Ghignone S."/>
            <person name="Salvioli di Fossalunga A."/>
            <person name="Amselem J."/>
            <person name="Novero M."/>
            <person name="Xianan X."/>
            <person name="Sedzielewska Toro K."/>
            <person name="Morin E."/>
            <person name="Lipzen A."/>
            <person name="Grigoriev I.V."/>
            <person name="Henrissat B."/>
            <person name="Martin F.M."/>
            <person name="Bonfante P."/>
        </authorList>
    </citation>
    <scope>NUCLEOTIDE SEQUENCE [LARGE SCALE GENOMIC DNA]</scope>
    <source>
        <strain evidence="1 2">BEG34</strain>
    </source>
</reference>
<organism evidence="1 2">
    <name type="scientific">Gigaspora margarita</name>
    <dbReference type="NCBI Taxonomy" id="4874"/>
    <lineage>
        <taxon>Eukaryota</taxon>
        <taxon>Fungi</taxon>
        <taxon>Fungi incertae sedis</taxon>
        <taxon>Mucoromycota</taxon>
        <taxon>Glomeromycotina</taxon>
        <taxon>Glomeromycetes</taxon>
        <taxon>Diversisporales</taxon>
        <taxon>Gigasporaceae</taxon>
        <taxon>Gigaspora</taxon>
    </lineage>
</organism>
<dbReference type="AlphaFoldDB" id="A0A8H4ENM2"/>
<comment type="caution">
    <text evidence="1">The sequence shown here is derived from an EMBL/GenBank/DDBJ whole genome shotgun (WGS) entry which is preliminary data.</text>
</comment>
<gene>
    <name evidence="1" type="ORF">F8M41_015179</name>
</gene>
<proteinExistence type="predicted"/>
<keyword evidence="2" id="KW-1185">Reference proteome</keyword>
<dbReference type="Proteomes" id="UP000439903">
    <property type="component" value="Unassembled WGS sequence"/>
</dbReference>
<evidence type="ECO:0000313" key="1">
    <source>
        <dbReference type="EMBL" id="KAF0523990.1"/>
    </source>
</evidence>